<organism evidence="2">
    <name type="scientific">Escherichia coli</name>
    <dbReference type="NCBI Taxonomy" id="562"/>
    <lineage>
        <taxon>Bacteria</taxon>
        <taxon>Pseudomonadati</taxon>
        <taxon>Pseudomonadota</taxon>
        <taxon>Gammaproteobacteria</taxon>
        <taxon>Enterobacterales</taxon>
        <taxon>Enterobacteriaceae</taxon>
        <taxon>Escherichia</taxon>
    </lineage>
</organism>
<dbReference type="PANTHER" id="PTHR30451">
    <property type="entry name" value="OUTER MEMBRANE USHER PROTEIN"/>
    <property type="match status" value="1"/>
</dbReference>
<dbReference type="Gene3D" id="2.60.40.2070">
    <property type="match status" value="1"/>
</dbReference>
<dbReference type="GO" id="GO:0015473">
    <property type="term" value="F:fimbrial usher porin activity"/>
    <property type="evidence" value="ECO:0007669"/>
    <property type="project" value="InterPro"/>
</dbReference>
<sequence length="499" mass="54460">MGEYRSGNNLQSTPKFVQASLMHGLKGNWTPYGGMQIAEDYQAFNLGIGKDLGLFGAFSFDITQANTTLADDTRHSGQSVKSVYSKSFYQTGTNIQVAGYRYSTQGFYNLSDSAYSRMSGYTVKPPTGDTSEQTLFIDYFNLFYSKRGQEQISISQQLGNYGTTFFSASRQSYWNTSRSDQQISFGLNVPFGDITTSLNYSYSNNIWQNDRDHLLAFTLNVPFSHWMRTDSQSAFHNSNASYSMSNDLKGGMTNLSGVYGTLLPDNNLNYSVQVGNTHGGNTSSGTSGYSSLNYRGAYGNTNVGYSRSGDSSQIYYGMSGGIIAHADGITFGQPLGDTMVLVKAPGADNVKIENQTGIHTDWRGYAILPFATEYRENRVALNANSLADNVELDETVVTVIPTHGAIARATFNVQIGGKVLMTLKYGNKSVPFGAIVTHGENKNGSIVAENGQVYLTGLPQSGKLQVSWGKDKNSNCIVEYKLPEVSPGTLLNQQTAICR</sequence>
<accession>A0A5Q5A5X2</accession>
<evidence type="ECO:0000313" key="2">
    <source>
        <dbReference type="EMBL" id="VWQ02502.1"/>
    </source>
</evidence>
<dbReference type="EMBL" id="LR730402">
    <property type="protein sequence ID" value="VWQ02502.1"/>
    <property type="molecule type" value="Genomic_DNA"/>
</dbReference>
<dbReference type="PANTHER" id="PTHR30451:SF21">
    <property type="entry name" value="FIMBRIAL USHER DOMAIN-CONTAINING PROTEIN YDET-RELATED"/>
    <property type="match status" value="1"/>
</dbReference>
<reference evidence="2" key="1">
    <citation type="submission" date="2019-10" db="EMBL/GenBank/DDBJ databases">
        <authorList>
            <person name="Stefani N."/>
            <person name="Schroeckh V."/>
        </authorList>
    </citation>
    <scope>NUCLEOTIDE SEQUENCE</scope>
    <source>
        <strain evidence="2">KI683</strain>
    </source>
</reference>
<dbReference type="GO" id="GO:0009279">
    <property type="term" value="C:cell outer membrane"/>
    <property type="evidence" value="ECO:0007669"/>
    <property type="project" value="TreeGrafter"/>
</dbReference>
<dbReference type="InterPro" id="IPR000015">
    <property type="entry name" value="Fimb_usher"/>
</dbReference>
<gene>
    <name evidence="2" type="primary">fimD_3</name>
    <name evidence="2" type="ORF">ECOLIKI683_02503</name>
</gene>
<evidence type="ECO:0000259" key="1">
    <source>
        <dbReference type="Pfam" id="PF13953"/>
    </source>
</evidence>
<protein>
    <submittedName>
        <fullName evidence="2">FimD_3 protein</fullName>
    </submittedName>
</protein>
<dbReference type="Pfam" id="PF00577">
    <property type="entry name" value="Usher"/>
    <property type="match status" value="1"/>
</dbReference>
<dbReference type="AlphaFoldDB" id="A0A5Q5A5X2"/>
<name>A0A5Q5A5X2_ECOLX</name>
<feature type="domain" description="PapC-like C-terminal" evidence="1">
    <location>
        <begin position="420"/>
        <end position="484"/>
    </location>
</feature>
<dbReference type="FunFam" id="2.60.40.2610:FF:000001">
    <property type="entry name" value="Outer membrane fimbrial usher protein"/>
    <property type="match status" value="1"/>
</dbReference>
<dbReference type="InterPro" id="IPR043142">
    <property type="entry name" value="PapC-like_C_sf"/>
</dbReference>
<dbReference type="InterPro" id="IPR042186">
    <property type="entry name" value="FimD_plug_dom"/>
</dbReference>
<dbReference type="InterPro" id="IPR025949">
    <property type="entry name" value="PapC-like_C"/>
</dbReference>
<dbReference type="Pfam" id="PF13953">
    <property type="entry name" value="PapC_C"/>
    <property type="match status" value="1"/>
</dbReference>
<proteinExistence type="predicted"/>
<dbReference type="GO" id="GO:0009297">
    <property type="term" value="P:pilus assembly"/>
    <property type="evidence" value="ECO:0007669"/>
    <property type="project" value="InterPro"/>
</dbReference>
<dbReference type="Gene3D" id="2.60.40.2610">
    <property type="entry name" value="Outer membrane usher protein FimD, plug domain"/>
    <property type="match status" value="1"/>
</dbReference>